<gene>
    <name evidence="1" type="ORF">SAMN04488519_107239</name>
</gene>
<accession>A0A1I5HTP0</accession>
<evidence type="ECO:0000313" key="2">
    <source>
        <dbReference type="Proteomes" id="UP000199564"/>
    </source>
</evidence>
<keyword evidence="2" id="KW-1185">Reference proteome</keyword>
<sequence length="369" mass="42443">MKRDQLDKSCLNVQISLFKGSINKLNISSPEDFGGGLRAVEIFQDTLAYVLPTKPIDKIFIIDLKNQKFLAPIHLDRNFITAPSGIQAISSDSIFVSEQNFPQIHLIDNNGVVLESVNLYRENLWKMPKEGFPNFGLYFGFGKTFHYDKSRNSLFFPLKQLDIWYFVQEKNKFPVFAEYSLSTNQFLGLHGEYPGVYGSKLNSLLPFFLSHPIMEVFEKQIILSYPLDEELFVYDLDGNFLFKKCASISDFHLGLPLEYDMENFDSEGLRKYHLTNSYFGNFFFISGLNKFSRIFLKSLITSQGTCKAKKVFVMTFDINLDLESVTELPIEYPCNYFTYQTAYNKGVLSKSSVVDDDLFPLSDIILLDN</sequence>
<proteinExistence type="predicted"/>
<evidence type="ECO:0008006" key="3">
    <source>
        <dbReference type="Google" id="ProtNLM"/>
    </source>
</evidence>
<dbReference type="EMBL" id="FOVW01000007">
    <property type="protein sequence ID" value="SFO51256.1"/>
    <property type="molecule type" value="Genomic_DNA"/>
</dbReference>
<name>A0A1I5HTP0_9BACT</name>
<reference evidence="2" key="1">
    <citation type="submission" date="2016-10" db="EMBL/GenBank/DDBJ databases">
        <authorList>
            <person name="Varghese N."/>
            <person name="Submissions S."/>
        </authorList>
    </citation>
    <scope>NUCLEOTIDE SEQUENCE [LARGE SCALE GENOMIC DNA]</scope>
    <source>
        <strain evidence="2">DSM 15282</strain>
    </source>
</reference>
<organism evidence="1 2">
    <name type="scientific">Algoriphagus ornithinivorans</name>
    <dbReference type="NCBI Taxonomy" id="226506"/>
    <lineage>
        <taxon>Bacteria</taxon>
        <taxon>Pseudomonadati</taxon>
        <taxon>Bacteroidota</taxon>
        <taxon>Cytophagia</taxon>
        <taxon>Cytophagales</taxon>
        <taxon>Cyclobacteriaceae</taxon>
        <taxon>Algoriphagus</taxon>
    </lineage>
</organism>
<dbReference type="Proteomes" id="UP000199564">
    <property type="component" value="Unassembled WGS sequence"/>
</dbReference>
<dbReference type="STRING" id="226506.SAMN04488519_107239"/>
<dbReference type="AlphaFoldDB" id="A0A1I5HTP0"/>
<evidence type="ECO:0000313" key="1">
    <source>
        <dbReference type="EMBL" id="SFO51256.1"/>
    </source>
</evidence>
<protein>
    <recommendedName>
        <fullName evidence="3">TolB-like 6-blade propeller-like</fullName>
    </recommendedName>
</protein>